<name>A0A964BSV8_9CYAN</name>
<evidence type="ECO:0000256" key="4">
    <source>
        <dbReference type="ARBA" id="ARBA00023125"/>
    </source>
</evidence>
<gene>
    <name evidence="8" type="ORF">I4641_13965</name>
</gene>
<feature type="domain" description="Cas12f1-like TNB" evidence="7">
    <location>
        <begin position="293"/>
        <end position="358"/>
    </location>
</feature>
<keyword evidence="3" id="KW-0815">Transposition</keyword>
<evidence type="ECO:0000259" key="7">
    <source>
        <dbReference type="Pfam" id="PF07282"/>
    </source>
</evidence>
<comment type="similarity">
    <text evidence="2">In the N-terminal section; belongs to the transposase 2 family.</text>
</comment>
<dbReference type="InterPro" id="IPR001959">
    <property type="entry name" value="Transposase"/>
</dbReference>
<evidence type="ECO:0000256" key="2">
    <source>
        <dbReference type="ARBA" id="ARBA00011044"/>
    </source>
</evidence>
<dbReference type="AlphaFoldDB" id="A0A964BSV8"/>
<keyword evidence="5" id="KW-0233">DNA recombination</keyword>
<sequence>MNQVTTVACKLEVSVKLSKEIDETLQVFAAACEWVNDNTPKDLTSKTKMQKLVYSDVRTRFGLSANLAIQALRRVCANRKTARQKKRNVRKFSPTSVSYDARIFSFKEFDYTVSLRLLENRVRFELDIGNYQRGILKGQDPKSATLVKRKNGDYYIHINLDNETPNPITTKDVLGVDLGRTDIAYTSDGDSWSGHQLDKVRNKYGWVRKVLAKKASLGTRSSRRRCRQLQKRLSGKEKRFQKHINHEISRQLVNNAVASKQAISLEDLTGIREGTNQQPRNKQERRKSNSWSFYQLRQFLTYKCLLAGIPLYLVNPAYTSRSCYKCGYIGNRSGKGFSCVNPACKNKCDADYNGSQNISALGLTINQPGGSGLVCRLRTGNVEYFQLSLFGDDLGLLKTPSKSLI</sequence>
<evidence type="ECO:0000256" key="3">
    <source>
        <dbReference type="ARBA" id="ARBA00022578"/>
    </source>
</evidence>
<keyword evidence="9" id="KW-1185">Reference proteome</keyword>
<evidence type="ECO:0000256" key="1">
    <source>
        <dbReference type="ARBA" id="ARBA00008761"/>
    </source>
</evidence>
<evidence type="ECO:0000256" key="5">
    <source>
        <dbReference type="ARBA" id="ARBA00023172"/>
    </source>
</evidence>
<dbReference type="NCBIfam" id="TIGR01766">
    <property type="entry name" value="IS200/IS605 family accessory protein TnpB-like domain"/>
    <property type="match status" value="1"/>
</dbReference>
<organism evidence="8 9">
    <name type="scientific">Waterburya agarophytonicola KI4</name>
    <dbReference type="NCBI Taxonomy" id="2874699"/>
    <lineage>
        <taxon>Bacteria</taxon>
        <taxon>Bacillati</taxon>
        <taxon>Cyanobacteriota</taxon>
        <taxon>Cyanophyceae</taxon>
        <taxon>Pleurocapsales</taxon>
        <taxon>Hyellaceae</taxon>
        <taxon>Waterburya</taxon>
        <taxon>Waterburya agarophytonicola</taxon>
    </lineage>
</organism>
<accession>A0A964BSV8</accession>
<protein>
    <submittedName>
        <fullName evidence="8">Transposase</fullName>
    </submittedName>
</protein>
<dbReference type="GO" id="GO:0006310">
    <property type="term" value="P:DNA recombination"/>
    <property type="evidence" value="ECO:0007669"/>
    <property type="project" value="UniProtKB-KW"/>
</dbReference>
<proteinExistence type="inferred from homology"/>
<dbReference type="GO" id="GO:0032196">
    <property type="term" value="P:transposition"/>
    <property type="evidence" value="ECO:0007669"/>
    <property type="project" value="UniProtKB-KW"/>
</dbReference>
<dbReference type="GO" id="GO:0003677">
    <property type="term" value="F:DNA binding"/>
    <property type="evidence" value="ECO:0007669"/>
    <property type="project" value="UniProtKB-KW"/>
</dbReference>
<comment type="caution">
    <text evidence="8">The sequence shown here is derived from an EMBL/GenBank/DDBJ whole genome shotgun (WGS) entry which is preliminary data.</text>
</comment>
<reference evidence="8" key="1">
    <citation type="journal article" date="2021" name="Antonie Van Leeuwenhoek">
        <title>Draft genome and description of Waterburya agarophytonicola gen. nov. sp. nov. (Pleurocapsales, Cyanobacteria): a seaweed symbiont.</title>
        <authorList>
            <person name="Bonthond G."/>
            <person name="Shalygin S."/>
            <person name="Bayer T."/>
            <person name="Weinberger F."/>
        </authorList>
    </citation>
    <scope>NUCLEOTIDE SEQUENCE</scope>
    <source>
        <strain evidence="8">KI4</strain>
    </source>
</reference>
<dbReference type="Pfam" id="PF01385">
    <property type="entry name" value="OrfB_IS605"/>
    <property type="match status" value="1"/>
</dbReference>
<evidence type="ECO:0000313" key="8">
    <source>
        <dbReference type="EMBL" id="MCC0178087.1"/>
    </source>
</evidence>
<dbReference type="NCBIfam" id="NF040570">
    <property type="entry name" value="guided_TnpB"/>
    <property type="match status" value="1"/>
</dbReference>
<dbReference type="PANTHER" id="PTHR30405">
    <property type="entry name" value="TRANSPOSASE"/>
    <property type="match status" value="1"/>
</dbReference>
<dbReference type="InterPro" id="IPR051399">
    <property type="entry name" value="RNA-guided_DNA_endo/Transpos"/>
</dbReference>
<evidence type="ECO:0000259" key="6">
    <source>
        <dbReference type="Pfam" id="PF01385"/>
    </source>
</evidence>
<dbReference type="EMBL" id="JADWDC010000035">
    <property type="protein sequence ID" value="MCC0178087.1"/>
    <property type="molecule type" value="Genomic_DNA"/>
</dbReference>
<keyword evidence="4" id="KW-0238">DNA-binding</keyword>
<dbReference type="Pfam" id="PF07282">
    <property type="entry name" value="Cas12f1-like_TNB"/>
    <property type="match status" value="1"/>
</dbReference>
<dbReference type="InterPro" id="IPR010095">
    <property type="entry name" value="Cas12f1-like_TNB"/>
</dbReference>
<feature type="domain" description="Probable transposase IS891/IS1136/IS1341" evidence="6">
    <location>
        <begin position="161"/>
        <end position="256"/>
    </location>
</feature>
<dbReference type="Proteomes" id="UP000729733">
    <property type="component" value="Unassembled WGS sequence"/>
</dbReference>
<evidence type="ECO:0000313" key="9">
    <source>
        <dbReference type="Proteomes" id="UP000729733"/>
    </source>
</evidence>
<dbReference type="RefSeq" id="WP_229641153.1">
    <property type="nucleotide sequence ID" value="NZ_JADWDC010000035.1"/>
</dbReference>
<comment type="similarity">
    <text evidence="1">In the C-terminal section; belongs to the transposase 35 family.</text>
</comment>
<dbReference type="PANTHER" id="PTHR30405:SF11">
    <property type="entry name" value="RNA-GUIDED DNA ENDONUCLEASE RV2885C-RELATED"/>
    <property type="match status" value="1"/>
</dbReference>